<dbReference type="InterPro" id="IPR011251">
    <property type="entry name" value="Luciferase-like_dom"/>
</dbReference>
<organism evidence="6">
    <name type="scientific">freshwater metagenome</name>
    <dbReference type="NCBI Taxonomy" id="449393"/>
    <lineage>
        <taxon>unclassified sequences</taxon>
        <taxon>metagenomes</taxon>
        <taxon>ecological metagenomes</taxon>
    </lineage>
</organism>
<sequence>MEAGPVCSQVMRIGFALPQHDFSLRSESPLSYSTLLGYARYAKDLGVDSLWLADHLVWDVSKYRGPTEPGGMFEPLVTLSALARDVPDVRLGTLVLLEALRPAALLAKSISTMDRLSGGRIDVGVGAGWYEPDFTGIGMSMPRPGERLERLGECVQVLKGLLTAEAEPFTFDGKFHSSAGASLTPAALQTPNPPIFVGGKGDRLLDLVARHADGWNTCWQWSFDAYQERLAVLEQACEKVGRDPSTVWRSLGLYALVGENEADLARRFERLRTESPVGVLDGVSLDDWRVGRLVGTVEQVREQAAGWAELGVETLIVCTGSVPFAVAAKDDLDPIVESLRGI</sequence>
<accession>A0A6J6MGQ6</accession>
<dbReference type="Pfam" id="PF00296">
    <property type="entry name" value="Bac_luciferase"/>
    <property type="match status" value="1"/>
</dbReference>
<keyword evidence="2" id="KW-0288">FMN</keyword>
<evidence type="ECO:0000256" key="4">
    <source>
        <dbReference type="ARBA" id="ARBA00023033"/>
    </source>
</evidence>
<dbReference type="InterPro" id="IPR050172">
    <property type="entry name" value="SsuD_RutA_monooxygenase"/>
</dbReference>
<dbReference type="SUPFAM" id="SSF51679">
    <property type="entry name" value="Bacterial luciferase-like"/>
    <property type="match status" value="1"/>
</dbReference>
<feature type="domain" description="Luciferase-like" evidence="5">
    <location>
        <begin position="11"/>
        <end position="313"/>
    </location>
</feature>
<evidence type="ECO:0000259" key="5">
    <source>
        <dbReference type="Pfam" id="PF00296"/>
    </source>
</evidence>
<dbReference type="PANTHER" id="PTHR42847">
    <property type="entry name" value="ALKANESULFONATE MONOOXYGENASE"/>
    <property type="match status" value="1"/>
</dbReference>
<gene>
    <name evidence="6" type="ORF">UFOPK2242_01587</name>
</gene>
<keyword evidence="1" id="KW-0285">Flavoprotein</keyword>
<dbReference type="AlphaFoldDB" id="A0A6J6MGQ6"/>
<dbReference type="PANTHER" id="PTHR42847:SF4">
    <property type="entry name" value="ALKANESULFONATE MONOOXYGENASE-RELATED"/>
    <property type="match status" value="1"/>
</dbReference>
<protein>
    <submittedName>
        <fullName evidence="6">Unannotated protein</fullName>
    </submittedName>
</protein>
<dbReference type="EMBL" id="CAEZWM010000268">
    <property type="protein sequence ID" value="CAB4673407.1"/>
    <property type="molecule type" value="Genomic_DNA"/>
</dbReference>
<keyword evidence="3" id="KW-0560">Oxidoreductase</keyword>
<dbReference type="Gene3D" id="3.20.20.30">
    <property type="entry name" value="Luciferase-like domain"/>
    <property type="match status" value="1"/>
</dbReference>
<keyword evidence="4" id="KW-0503">Monooxygenase</keyword>
<evidence type="ECO:0000256" key="1">
    <source>
        <dbReference type="ARBA" id="ARBA00022630"/>
    </source>
</evidence>
<proteinExistence type="predicted"/>
<reference evidence="6" key="1">
    <citation type="submission" date="2020-05" db="EMBL/GenBank/DDBJ databases">
        <authorList>
            <person name="Chiriac C."/>
            <person name="Salcher M."/>
            <person name="Ghai R."/>
            <person name="Kavagutti S V."/>
        </authorList>
    </citation>
    <scope>NUCLEOTIDE SEQUENCE</scope>
</reference>
<evidence type="ECO:0000256" key="2">
    <source>
        <dbReference type="ARBA" id="ARBA00022643"/>
    </source>
</evidence>
<evidence type="ECO:0000256" key="3">
    <source>
        <dbReference type="ARBA" id="ARBA00023002"/>
    </source>
</evidence>
<dbReference type="GO" id="GO:0046306">
    <property type="term" value="P:alkanesulfonate catabolic process"/>
    <property type="evidence" value="ECO:0007669"/>
    <property type="project" value="TreeGrafter"/>
</dbReference>
<evidence type="ECO:0000313" key="6">
    <source>
        <dbReference type="EMBL" id="CAB4673407.1"/>
    </source>
</evidence>
<dbReference type="InterPro" id="IPR036661">
    <property type="entry name" value="Luciferase-like_sf"/>
</dbReference>
<dbReference type="GO" id="GO:0008726">
    <property type="term" value="F:alkanesulfonate monooxygenase activity"/>
    <property type="evidence" value="ECO:0007669"/>
    <property type="project" value="TreeGrafter"/>
</dbReference>
<name>A0A6J6MGQ6_9ZZZZ</name>